<keyword evidence="1 4" id="KW-0479">Metal-binding</keyword>
<dbReference type="Pfam" id="PF21363">
    <property type="entry name" value="TRAF3_RING"/>
    <property type="match status" value="1"/>
</dbReference>
<dbReference type="SUPFAM" id="SSF49599">
    <property type="entry name" value="TRAF domain-like"/>
    <property type="match status" value="2"/>
</dbReference>
<dbReference type="EMBL" id="CALNXJ010000104">
    <property type="protein sequence ID" value="CAH3164471.1"/>
    <property type="molecule type" value="Genomic_DNA"/>
</dbReference>
<dbReference type="InterPro" id="IPR001293">
    <property type="entry name" value="Znf_TRAF"/>
</dbReference>
<dbReference type="AlphaFoldDB" id="A0AAU9Y300"/>
<keyword evidence="5" id="KW-0175">Coiled coil</keyword>
<dbReference type="Pfam" id="PF02176">
    <property type="entry name" value="zf-TRAF"/>
    <property type="match status" value="1"/>
</dbReference>
<dbReference type="GO" id="GO:0007165">
    <property type="term" value="P:signal transduction"/>
    <property type="evidence" value="ECO:0007669"/>
    <property type="project" value="InterPro"/>
</dbReference>
<evidence type="ECO:0000256" key="4">
    <source>
        <dbReference type="PROSITE-ProRule" id="PRU00207"/>
    </source>
</evidence>
<dbReference type="GO" id="GO:0042981">
    <property type="term" value="P:regulation of apoptotic process"/>
    <property type="evidence" value="ECO:0007669"/>
    <property type="project" value="InterPro"/>
</dbReference>
<evidence type="ECO:0000256" key="1">
    <source>
        <dbReference type="ARBA" id="ARBA00022723"/>
    </source>
</evidence>
<evidence type="ECO:0000259" key="6">
    <source>
        <dbReference type="PROSITE" id="PS50089"/>
    </source>
</evidence>
<dbReference type="GO" id="GO:0008270">
    <property type="term" value="F:zinc ion binding"/>
    <property type="evidence" value="ECO:0007669"/>
    <property type="project" value="UniProtKB-KW"/>
</dbReference>
<dbReference type="InterPro" id="IPR017907">
    <property type="entry name" value="Znf_RING_CS"/>
</dbReference>
<dbReference type="PANTHER" id="PTHR10131:SF94">
    <property type="entry name" value="TNF RECEPTOR-ASSOCIATED FACTOR 4"/>
    <property type="match status" value="1"/>
</dbReference>
<feature type="domain" description="RING-type" evidence="6">
    <location>
        <begin position="35"/>
        <end position="75"/>
    </location>
</feature>
<dbReference type="PROSITE" id="PS50089">
    <property type="entry name" value="ZF_RING_2"/>
    <property type="match status" value="1"/>
</dbReference>
<sequence length="353" mass="40702">MPVDSEINMAARQNVPELGGYDYEFTVKVPDNCDCLVCHLPMKDPVQIVGCGHRLCNICMESLLRRPSPLCPADREPLSRDKIFPDSAHRREILDLTVKCPHFGCSWTGELRAVEEHHSECLLKEVQCSNSGCTEKLTKKDMKVHASSECSWRTINCEHCQESFVFHEKRNHLEVCQKFLVPCTNSCGSRAIPREKLEVHIRDECPETEVHCEYRNLGCDAMFPRSNTSSHTRSQVERHLSLALHCLNANRLQVNDLVSLVKEQSQQTERLVAQVKEESQRRERLEAQVREQVQQIERLEAQLKEQSQQTERLEAQAKEQSQQTDRLVAQAIFQKVIQKKPEVIISEPFFMEK</sequence>
<feature type="non-terminal residue" evidence="8">
    <location>
        <position position="353"/>
    </location>
</feature>
<comment type="caution">
    <text evidence="8">The sequence shown here is derived from an EMBL/GenBank/DDBJ whole genome shotgun (WGS) entry which is preliminary data.</text>
</comment>
<dbReference type="InterPro" id="IPR013083">
    <property type="entry name" value="Znf_RING/FYVE/PHD"/>
</dbReference>
<dbReference type="InterPro" id="IPR001841">
    <property type="entry name" value="Znf_RING"/>
</dbReference>
<feature type="domain" description="TRAF-type" evidence="7">
    <location>
        <begin position="117"/>
        <end position="164"/>
    </location>
</feature>
<dbReference type="PROSITE" id="PS00518">
    <property type="entry name" value="ZF_RING_1"/>
    <property type="match status" value="1"/>
</dbReference>
<evidence type="ECO:0000313" key="9">
    <source>
        <dbReference type="Proteomes" id="UP001159428"/>
    </source>
</evidence>
<keyword evidence="3 4" id="KW-0862">Zinc</keyword>
<protein>
    <submittedName>
        <fullName evidence="8">Uncharacterized protein</fullName>
    </submittedName>
</protein>
<feature type="coiled-coil region" evidence="5">
    <location>
        <begin position="258"/>
        <end position="330"/>
    </location>
</feature>
<evidence type="ECO:0000313" key="8">
    <source>
        <dbReference type="EMBL" id="CAH3164471.1"/>
    </source>
</evidence>
<proteinExistence type="predicted"/>
<feature type="zinc finger region" description="TRAF-type" evidence="4">
    <location>
        <begin position="172"/>
        <end position="225"/>
    </location>
</feature>
<feature type="domain" description="TRAF-type" evidence="7">
    <location>
        <begin position="172"/>
        <end position="225"/>
    </location>
</feature>
<name>A0AAU9Y300_9CNID</name>
<dbReference type="InterPro" id="IPR049440">
    <property type="entry name" value="TRAF3/5_RING"/>
</dbReference>
<dbReference type="FunFam" id="3.30.40.10:FF:000179">
    <property type="entry name" value="TNF receptor-associated factor"/>
    <property type="match status" value="1"/>
</dbReference>
<dbReference type="PIRSF" id="PIRSF015614">
    <property type="entry name" value="TRAF"/>
    <property type="match status" value="1"/>
</dbReference>
<dbReference type="GO" id="GO:0043122">
    <property type="term" value="P:regulation of canonical NF-kappaB signal transduction"/>
    <property type="evidence" value="ECO:0007669"/>
    <property type="project" value="TreeGrafter"/>
</dbReference>
<evidence type="ECO:0000256" key="3">
    <source>
        <dbReference type="ARBA" id="ARBA00022833"/>
    </source>
</evidence>
<accession>A0AAU9Y300</accession>
<evidence type="ECO:0000256" key="2">
    <source>
        <dbReference type="ARBA" id="ARBA00022771"/>
    </source>
</evidence>
<gene>
    <name evidence="8" type="ORF">PMEA_00002280</name>
</gene>
<organism evidence="8 9">
    <name type="scientific">Pocillopora meandrina</name>
    <dbReference type="NCBI Taxonomy" id="46732"/>
    <lineage>
        <taxon>Eukaryota</taxon>
        <taxon>Metazoa</taxon>
        <taxon>Cnidaria</taxon>
        <taxon>Anthozoa</taxon>
        <taxon>Hexacorallia</taxon>
        <taxon>Scleractinia</taxon>
        <taxon>Astrocoeniina</taxon>
        <taxon>Pocilloporidae</taxon>
        <taxon>Pocillopora</taxon>
    </lineage>
</organism>
<keyword evidence="9" id="KW-1185">Reference proteome</keyword>
<dbReference type="SUPFAM" id="SSF57850">
    <property type="entry name" value="RING/U-box"/>
    <property type="match status" value="1"/>
</dbReference>
<keyword evidence="2 4" id="KW-0863">Zinc-finger</keyword>
<dbReference type="Gene3D" id="3.30.40.10">
    <property type="entry name" value="Zinc/RING finger domain, C3HC4 (zinc finger)"/>
    <property type="match status" value="3"/>
</dbReference>
<reference evidence="8 9" key="1">
    <citation type="submission" date="2022-05" db="EMBL/GenBank/DDBJ databases">
        <authorList>
            <consortium name="Genoscope - CEA"/>
            <person name="William W."/>
        </authorList>
    </citation>
    <scope>NUCLEOTIDE SEQUENCE [LARGE SCALE GENOMIC DNA]</scope>
</reference>
<feature type="zinc finger region" description="TRAF-type" evidence="4">
    <location>
        <begin position="117"/>
        <end position="164"/>
    </location>
</feature>
<dbReference type="PROSITE" id="PS50145">
    <property type="entry name" value="ZF_TRAF"/>
    <property type="match status" value="2"/>
</dbReference>
<dbReference type="InterPro" id="IPR012227">
    <property type="entry name" value="TNF_rcpt-assoc_TRAF_met"/>
</dbReference>
<dbReference type="PANTHER" id="PTHR10131">
    <property type="entry name" value="TNF RECEPTOR ASSOCIATED FACTOR"/>
    <property type="match status" value="1"/>
</dbReference>
<evidence type="ECO:0000256" key="5">
    <source>
        <dbReference type="SAM" id="Coils"/>
    </source>
</evidence>
<dbReference type="Proteomes" id="UP001159428">
    <property type="component" value="Unassembled WGS sequence"/>
</dbReference>
<evidence type="ECO:0000259" key="7">
    <source>
        <dbReference type="PROSITE" id="PS50145"/>
    </source>
</evidence>